<dbReference type="InterPro" id="IPR003594">
    <property type="entry name" value="HATPase_dom"/>
</dbReference>
<dbReference type="EMBL" id="JWJH01000012">
    <property type="protein sequence ID" value="KJF67104.1"/>
    <property type="molecule type" value="Genomic_DNA"/>
</dbReference>
<dbReference type="SMART" id="SM00387">
    <property type="entry name" value="HATPase_c"/>
    <property type="match status" value="1"/>
</dbReference>
<dbReference type="InterPro" id="IPR005467">
    <property type="entry name" value="His_kinase_dom"/>
</dbReference>
<dbReference type="InterPro" id="IPR036890">
    <property type="entry name" value="HATPase_C_sf"/>
</dbReference>
<dbReference type="SMART" id="SM00304">
    <property type="entry name" value="HAMP"/>
    <property type="match status" value="2"/>
</dbReference>
<gene>
    <name evidence="14" type="ORF">RS75_13850</name>
</gene>
<comment type="caution">
    <text evidence="14">The sequence shown here is derived from an EMBL/GenBank/DDBJ whole genome shotgun (WGS) entry which is preliminary data.</text>
</comment>
<dbReference type="InterPro" id="IPR003661">
    <property type="entry name" value="HisK_dim/P_dom"/>
</dbReference>
<dbReference type="GO" id="GO:0016301">
    <property type="term" value="F:kinase activity"/>
    <property type="evidence" value="ECO:0007669"/>
    <property type="project" value="UniProtKB-KW"/>
</dbReference>
<feature type="domain" description="HAMP" evidence="13">
    <location>
        <begin position="269"/>
        <end position="320"/>
    </location>
</feature>
<keyword evidence="7 14" id="KW-0418">Kinase</keyword>
<feature type="domain" description="Histidine kinase" evidence="12">
    <location>
        <begin position="328"/>
        <end position="526"/>
    </location>
</feature>
<dbReference type="InterPro" id="IPR003660">
    <property type="entry name" value="HAMP_dom"/>
</dbReference>
<evidence type="ECO:0000259" key="13">
    <source>
        <dbReference type="PROSITE" id="PS50885"/>
    </source>
</evidence>
<dbReference type="Gene3D" id="3.30.565.10">
    <property type="entry name" value="Histidine kinase-like ATPase, C-terminal domain"/>
    <property type="match status" value="1"/>
</dbReference>
<evidence type="ECO:0000256" key="3">
    <source>
        <dbReference type="ARBA" id="ARBA00012438"/>
    </source>
</evidence>
<evidence type="ECO:0000256" key="11">
    <source>
        <dbReference type="SAM" id="Phobius"/>
    </source>
</evidence>
<evidence type="ECO:0000256" key="9">
    <source>
        <dbReference type="ARBA" id="ARBA00023012"/>
    </source>
</evidence>
<evidence type="ECO:0000256" key="5">
    <source>
        <dbReference type="ARBA" id="ARBA00022679"/>
    </source>
</evidence>
<evidence type="ECO:0000256" key="1">
    <source>
        <dbReference type="ARBA" id="ARBA00000085"/>
    </source>
</evidence>
<keyword evidence="5" id="KW-0808">Transferase</keyword>
<evidence type="ECO:0000256" key="8">
    <source>
        <dbReference type="ARBA" id="ARBA00022989"/>
    </source>
</evidence>
<accession>A0ABR5CQU3</accession>
<dbReference type="SUPFAM" id="SSF55874">
    <property type="entry name" value="ATPase domain of HSP90 chaperone/DNA topoisomerase II/histidine kinase"/>
    <property type="match status" value="1"/>
</dbReference>
<keyword evidence="10 11" id="KW-0472">Membrane</keyword>
<comment type="catalytic activity">
    <reaction evidence="1">
        <text>ATP + protein L-histidine = ADP + protein N-phospho-L-histidine.</text>
        <dbReference type="EC" id="2.7.13.3"/>
    </reaction>
</comment>
<dbReference type="Gene3D" id="1.10.287.130">
    <property type="match status" value="1"/>
</dbReference>
<organism evidence="14 15">
    <name type="scientific">Rhizobium nepotum 39/7</name>
    <dbReference type="NCBI Taxonomy" id="1368418"/>
    <lineage>
        <taxon>Bacteria</taxon>
        <taxon>Pseudomonadati</taxon>
        <taxon>Pseudomonadota</taxon>
        <taxon>Alphaproteobacteria</taxon>
        <taxon>Hyphomicrobiales</taxon>
        <taxon>Rhizobiaceae</taxon>
        <taxon>Rhizobium/Agrobacterium group</taxon>
        <taxon>Rhizobium</taxon>
    </lineage>
</organism>
<dbReference type="RefSeq" id="WP_045021363.1">
    <property type="nucleotide sequence ID" value="NZ_JWJH01000012.1"/>
</dbReference>
<dbReference type="EC" id="2.7.13.3" evidence="3"/>
<dbReference type="PANTHER" id="PTHR45436">
    <property type="entry name" value="SENSOR HISTIDINE KINASE YKOH"/>
    <property type="match status" value="1"/>
</dbReference>
<dbReference type="CDD" id="cd00082">
    <property type="entry name" value="HisKA"/>
    <property type="match status" value="1"/>
</dbReference>
<evidence type="ECO:0000256" key="7">
    <source>
        <dbReference type="ARBA" id="ARBA00022777"/>
    </source>
</evidence>
<feature type="transmembrane region" description="Helical" evidence="11">
    <location>
        <begin position="171"/>
        <end position="192"/>
    </location>
</feature>
<dbReference type="PROSITE" id="PS50109">
    <property type="entry name" value="HIS_KIN"/>
    <property type="match status" value="1"/>
</dbReference>
<proteinExistence type="predicted"/>
<evidence type="ECO:0000313" key="15">
    <source>
        <dbReference type="Proteomes" id="UP000052068"/>
    </source>
</evidence>
<evidence type="ECO:0000256" key="10">
    <source>
        <dbReference type="ARBA" id="ARBA00023136"/>
    </source>
</evidence>
<evidence type="ECO:0000256" key="2">
    <source>
        <dbReference type="ARBA" id="ARBA00004370"/>
    </source>
</evidence>
<dbReference type="Pfam" id="PF02518">
    <property type="entry name" value="HATPase_c"/>
    <property type="match status" value="1"/>
</dbReference>
<dbReference type="Pfam" id="PF00672">
    <property type="entry name" value="HAMP"/>
    <property type="match status" value="1"/>
</dbReference>
<protein>
    <recommendedName>
        <fullName evidence="3">histidine kinase</fullName>
        <ecNumber evidence="3">2.7.13.3</ecNumber>
    </recommendedName>
</protein>
<evidence type="ECO:0000259" key="12">
    <source>
        <dbReference type="PROSITE" id="PS50109"/>
    </source>
</evidence>
<dbReference type="PRINTS" id="PR00344">
    <property type="entry name" value="BCTRLSENSOR"/>
</dbReference>
<keyword evidence="9" id="KW-0902">Two-component regulatory system</keyword>
<keyword evidence="8 11" id="KW-1133">Transmembrane helix</keyword>
<feature type="transmembrane region" description="Helical" evidence="11">
    <location>
        <begin position="20"/>
        <end position="43"/>
    </location>
</feature>
<dbReference type="Proteomes" id="UP000052068">
    <property type="component" value="Unassembled WGS sequence"/>
</dbReference>
<keyword evidence="15" id="KW-1185">Reference proteome</keyword>
<dbReference type="InterPro" id="IPR004358">
    <property type="entry name" value="Sig_transdc_His_kin-like_C"/>
</dbReference>
<dbReference type="PANTHER" id="PTHR45436:SF5">
    <property type="entry name" value="SENSOR HISTIDINE KINASE TRCS"/>
    <property type="match status" value="1"/>
</dbReference>
<evidence type="ECO:0000256" key="6">
    <source>
        <dbReference type="ARBA" id="ARBA00022692"/>
    </source>
</evidence>
<dbReference type="PROSITE" id="PS50885">
    <property type="entry name" value="HAMP"/>
    <property type="match status" value="2"/>
</dbReference>
<comment type="subcellular location">
    <subcellularLocation>
        <location evidence="2">Membrane</location>
    </subcellularLocation>
</comment>
<keyword evidence="4" id="KW-0597">Phosphoprotein</keyword>
<feature type="domain" description="HAMP" evidence="13">
    <location>
        <begin position="195"/>
        <end position="246"/>
    </location>
</feature>
<dbReference type="InterPro" id="IPR050428">
    <property type="entry name" value="TCS_sensor_his_kinase"/>
</dbReference>
<sequence>MREFLAIPGSSISRRLTVFSVVFVTATVIVASIILYLIVAGVVREQIDQRLDTQIEGLRSALSSNESGGVTLNAALDGPPFDRRGSGWYWQITGEGLAIASRSLAGQTIANPPFPFEWRKMMGHGPRPGANADFHGEELYLRSIQTMVGQRLVEITATAPQLALVAPARSALLWLIPAMTLLGASLVGGIFLQVRYGLRPLRQLTADISSISAGALDRVPGADVDELRPASGEINRLVEQNSERLAETRLPAMTLLGASLVGGIFLQVRYGLRPLRQLPADISSISAGTLDRLPEADVDELRPASGEINRLVEQNSERLAETRLHFANLAHGLKTPVTSLHLALNETNDPDREMRALVDRIDQRIRHHLARARKTAAGGTATVTAVKPRIDDIVEIMSRIHADREIAATVDADPELLSQVTPEDMDEIVGNIIDNAFKWAKSTVRISARKTGRDVSIVISDDGPGIEDDRISEAFQPGRRMDETVPGDGFGLTIVKELVELHGGSIRLERGGNGGLVCSLTLPAGT</sequence>
<name>A0ABR5CQU3_9HYPH</name>
<reference evidence="14 15" key="1">
    <citation type="submission" date="2015-03" db="EMBL/GenBank/DDBJ databases">
        <title>Draft Genome Sequences of Agrobacterium nepotum Strain 39/7T (= CFBP 7436T = LMG 26435T) and Agrobacterium sp. Strain KFB 330 (= CFBP 8308 = LMG 28674).</title>
        <authorList>
            <person name="Kuzmanovic N."/>
            <person name="Pulawska J."/>
            <person name="Obradovic A."/>
        </authorList>
    </citation>
    <scope>NUCLEOTIDE SEQUENCE [LARGE SCALE GENOMIC DNA]</scope>
    <source>
        <strain evidence="14 15">39/7</strain>
    </source>
</reference>
<evidence type="ECO:0000313" key="14">
    <source>
        <dbReference type="EMBL" id="KJF67104.1"/>
    </source>
</evidence>
<evidence type="ECO:0000256" key="4">
    <source>
        <dbReference type="ARBA" id="ARBA00022553"/>
    </source>
</evidence>
<keyword evidence="6 11" id="KW-0812">Transmembrane</keyword>